<gene>
    <name evidence="1" type="ORF">ILEXP_LOCUS44607</name>
</gene>
<comment type="caution">
    <text evidence="1">The sequence shown here is derived from an EMBL/GenBank/DDBJ whole genome shotgun (WGS) entry which is preliminary data.</text>
</comment>
<keyword evidence="2" id="KW-1185">Reference proteome</keyword>
<accession>A0ABC8U4I2</accession>
<evidence type="ECO:0000313" key="1">
    <source>
        <dbReference type="EMBL" id="CAK9174840.1"/>
    </source>
</evidence>
<dbReference type="EMBL" id="CAUOFW020006467">
    <property type="protein sequence ID" value="CAK9174840.1"/>
    <property type="molecule type" value="Genomic_DNA"/>
</dbReference>
<dbReference type="Proteomes" id="UP001642360">
    <property type="component" value="Unassembled WGS sequence"/>
</dbReference>
<evidence type="ECO:0000313" key="2">
    <source>
        <dbReference type="Proteomes" id="UP001642360"/>
    </source>
</evidence>
<protein>
    <submittedName>
        <fullName evidence="1">Uncharacterized protein</fullName>
    </submittedName>
</protein>
<sequence length="184" mass="20469">MTLILQAMIPNQVPVASPVLKKHKLVSNLILPENNENINIPRSRQKDLLDPGMGAHFEFGKLTRCILGQAIKAKQLKKLGCVTEVGVAATEQHRIRHENQKCNVGSLDRSGRSNVTAASNNCPNVLEKQVNHAKPLELLRQMKRTKGKSGVYLFKKTHIFLFHQSDQLVSSSYLTLPSVLSEAQ</sequence>
<reference evidence="1 2" key="1">
    <citation type="submission" date="2024-02" db="EMBL/GenBank/DDBJ databases">
        <authorList>
            <person name="Vignale AGUSTIN F."/>
            <person name="Sosa J E."/>
            <person name="Modenutti C."/>
        </authorList>
    </citation>
    <scope>NUCLEOTIDE SEQUENCE [LARGE SCALE GENOMIC DNA]</scope>
</reference>
<dbReference type="AlphaFoldDB" id="A0ABC8U4I2"/>
<name>A0ABC8U4I2_9AQUA</name>
<proteinExistence type="predicted"/>
<organism evidence="1 2">
    <name type="scientific">Ilex paraguariensis</name>
    <name type="common">yerba mate</name>
    <dbReference type="NCBI Taxonomy" id="185542"/>
    <lineage>
        <taxon>Eukaryota</taxon>
        <taxon>Viridiplantae</taxon>
        <taxon>Streptophyta</taxon>
        <taxon>Embryophyta</taxon>
        <taxon>Tracheophyta</taxon>
        <taxon>Spermatophyta</taxon>
        <taxon>Magnoliopsida</taxon>
        <taxon>eudicotyledons</taxon>
        <taxon>Gunneridae</taxon>
        <taxon>Pentapetalae</taxon>
        <taxon>asterids</taxon>
        <taxon>campanulids</taxon>
        <taxon>Aquifoliales</taxon>
        <taxon>Aquifoliaceae</taxon>
        <taxon>Ilex</taxon>
    </lineage>
</organism>